<feature type="compositionally biased region" description="Polar residues" evidence="5">
    <location>
        <begin position="558"/>
        <end position="578"/>
    </location>
</feature>
<keyword evidence="3" id="KW-0804">Transcription</keyword>
<dbReference type="SUPFAM" id="SSF46689">
    <property type="entry name" value="Homeodomain-like"/>
    <property type="match status" value="2"/>
</dbReference>
<evidence type="ECO:0000256" key="2">
    <source>
        <dbReference type="ARBA" id="ARBA00023125"/>
    </source>
</evidence>
<dbReference type="GO" id="GO:0000978">
    <property type="term" value="F:RNA polymerase II cis-regulatory region sequence-specific DNA binding"/>
    <property type="evidence" value="ECO:0007669"/>
    <property type="project" value="TreeGrafter"/>
</dbReference>
<keyword evidence="4" id="KW-0539">Nucleus</keyword>
<dbReference type="Gene3D" id="1.10.10.60">
    <property type="entry name" value="Homeodomain-like"/>
    <property type="match status" value="2"/>
</dbReference>
<evidence type="ECO:0000313" key="7">
    <source>
        <dbReference type="EMBL" id="PWN20983.1"/>
    </source>
</evidence>
<dbReference type="PANTHER" id="PTHR46621">
    <property type="entry name" value="SNRNA-ACTIVATING PROTEIN COMPLEX SUBUNIT 4"/>
    <property type="match status" value="1"/>
</dbReference>
<dbReference type="PROSITE" id="PS50090">
    <property type="entry name" value="MYB_LIKE"/>
    <property type="match status" value="1"/>
</dbReference>
<dbReference type="Pfam" id="PF13921">
    <property type="entry name" value="Myb_DNA-bind_6"/>
    <property type="match status" value="1"/>
</dbReference>
<feature type="compositionally biased region" description="Polar residues" evidence="5">
    <location>
        <begin position="387"/>
        <end position="405"/>
    </location>
</feature>
<dbReference type="GO" id="GO:0042796">
    <property type="term" value="P:snRNA transcription by RNA polymerase III"/>
    <property type="evidence" value="ECO:0007669"/>
    <property type="project" value="TreeGrafter"/>
</dbReference>
<dbReference type="InterPro" id="IPR051575">
    <property type="entry name" value="Myb-like_DNA-bd"/>
</dbReference>
<dbReference type="GO" id="GO:0001006">
    <property type="term" value="F:RNA polymerase III type 3 promoter sequence-specific DNA binding"/>
    <property type="evidence" value="ECO:0007669"/>
    <property type="project" value="TreeGrafter"/>
</dbReference>
<reference evidence="7 8" key="1">
    <citation type="journal article" date="2018" name="Mol. Biol. Evol.">
        <title>Broad Genomic Sampling Reveals a Smut Pathogenic Ancestry of the Fungal Clade Ustilaginomycotina.</title>
        <authorList>
            <person name="Kijpornyongpan T."/>
            <person name="Mondo S.J."/>
            <person name="Barry K."/>
            <person name="Sandor L."/>
            <person name="Lee J."/>
            <person name="Lipzen A."/>
            <person name="Pangilinan J."/>
            <person name="LaButti K."/>
            <person name="Hainaut M."/>
            <person name="Henrissat B."/>
            <person name="Grigoriev I.V."/>
            <person name="Spatafora J.W."/>
            <person name="Aime M.C."/>
        </authorList>
    </citation>
    <scope>NUCLEOTIDE SEQUENCE [LARGE SCALE GENOMIC DNA]</scope>
    <source>
        <strain evidence="7 8">MCA 4718</strain>
    </source>
</reference>
<feature type="region of interest" description="Disordered" evidence="5">
    <location>
        <begin position="531"/>
        <end position="591"/>
    </location>
</feature>
<dbReference type="EMBL" id="KZ819326">
    <property type="protein sequence ID" value="PWN20983.1"/>
    <property type="molecule type" value="Genomic_DNA"/>
</dbReference>
<sequence length="591" mass="66828">MTADTDEEEEREAQELTFLLEQRRSIALARESNASLQETLVETLKQAPLAQAELDGIGELLDLADAMHSYDTARSSILPSQPFLQASLPLFHGLEKVTSVAAEVSDLKALLLNSIWNKADDRCLEEAVLNQCRRLAAYTFKADKSCRDPLALVAQMSDEELALLSLPKYLRPMQGGDSADESSEDESEAEDAKGESRKRKAPQRIDWDEISLSLSAAPTANAHTADACRTRWLMVARPGINDEPWSEKEIERLKTLVEKQLNTSAGNDRLDWHNVADEIGNGRRPIDCLIAYQRLPFVVRSAPHLSLPSTFDQKEAYDDELLRQASIWGHQWSLLAEKLNYNPSTIIDKFDTALESENEAREWDENEIQRLREGIARQTDQVRLPLPTTQDEALPGSSRSRSQDQGPLMTIENLNFERVARYVRTRTPKACQDRYANLIAPPATSQAARPLPEQPSSTGWTLSEERQLLTLREQHPEWLWVEIARTLTKGRTKGKKITGTMAIDRWMELKGLEGDEERQEIKRADTLIRGARDRKRQREKDALARSATEQRTMEGSVAEQQPATIQSREGGDTFNTQPEPAKKKRRGQRQT</sequence>
<dbReference type="InterPro" id="IPR009057">
    <property type="entry name" value="Homeodomain-like_sf"/>
</dbReference>
<dbReference type="STRING" id="1684307.A0A316U9C2"/>
<feature type="region of interest" description="Disordered" evidence="5">
    <location>
        <begin position="441"/>
        <end position="460"/>
    </location>
</feature>
<keyword evidence="2" id="KW-0238">DNA-binding</keyword>
<protein>
    <recommendedName>
        <fullName evidence="6">Myb-like domain-containing protein</fullName>
    </recommendedName>
</protein>
<dbReference type="GO" id="GO:0019185">
    <property type="term" value="C:snRNA-activating protein complex"/>
    <property type="evidence" value="ECO:0007669"/>
    <property type="project" value="TreeGrafter"/>
</dbReference>
<evidence type="ECO:0000256" key="3">
    <source>
        <dbReference type="ARBA" id="ARBA00023163"/>
    </source>
</evidence>
<keyword evidence="1" id="KW-0805">Transcription regulation</keyword>
<evidence type="ECO:0000259" key="6">
    <source>
        <dbReference type="PROSITE" id="PS50090"/>
    </source>
</evidence>
<name>A0A316U9C2_9BASI</name>
<keyword evidence="8" id="KW-1185">Reference proteome</keyword>
<accession>A0A316U9C2</accession>
<dbReference type="PANTHER" id="PTHR46621:SF1">
    <property type="entry name" value="SNRNA-ACTIVATING PROTEIN COMPLEX SUBUNIT 4"/>
    <property type="match status" value="1"/>
</dbReference>
<evidence type="ECO:0000256" key="5">
    <source>
        <dbReference type="SAM" id="MobiDB-lite"/>
    </source>
</evidence>
<evidence type="ECO:0000256" key="1">
    <source>
        <dbReference type="ARBA" id="ARBA00023015"/>
    </source>
</evidence>
<dbReference type="OrthoDB" id="2143914at2759"/>
<dbReference type="GO" id="GO:0042795">
    <property type="term" value="P:snRNA transcription by RNA polymerase II"/>
    <property type="evidence" value="ECO:0007669"/>
    <property type="project" value="TreeGrafter"/>
</dbReference>
<dbReference type="AlphaFoldDB" id="A0A316U9C2"/>
<proteinExistence type="predicted"/>
<gene>
    <name evidence="7" type="ORF">BCV69DRAFT_293591</name>
</gene>
<evidence type="ECO:0000313" key="8">
    <source>
        <dbReference type="Proteomes" id="UP000245942"/>
    </source>
</evidence>
<dbReference type="InterPro" id="IPR001005">
    <property type="entry name" value="SANT/Myb"/>
</dbReference>
<feature type="region of interest" description="Disordered" evidence="5">
    <location>
        <begin position="173"/>
        <end position="202"/>
    </location>
</feature>
<dbReference type="Proteomes" id="UP000245942">
    <property type="component" value="Unassembled WGS sequence"/>
</dbReference>
<feature type="domain" description="Myb-like" evidence="6">
    <location>
        <begin position="237"/>
        <end position="296"/>
    </location>
</feature>
<dbReference type="RefSeq" id="XP_025348143.1">
    <property type="nucleotide sequence ID" value="XM_025493841.1"/>
</dbReference>
<organism evidence="7 8">
    <name type="scientific">Pseudomicrostroma glucosiphilum</name>
    <dbReference type="NCBI Taxonomy" id="1684307"/>
    <lineage>
        <taxon>Eukaryota</taxon>
        <taxon>Fungi</taxon>
        <taxon>Dikarya</taxon>
        <taxon>Basidiomycota</taxon>
        <taxon>Ustilaginomycotina</taxon>
        <taxon>Exobasidiomycetes</taxon>
        <taxon>Microstromatales</taxon>
        <taxon>Microstromatales incertae sedis</taxon>
        <taxon>Pseudomicrostroma</taxon>
    </lineage>
</organism>
<dbReference type="GeneID" id="37015575"/>
<feature type="compositionally biased region" description="Acidic residues" evidence="5">
    <location>
        <begin position="178"/>
        <end position="189"/>
    </location>
</feature>
<dbReference type="CDD" id="cd00167">
    <property type="entry name" value="SANT"/>
    <property type="match status" value="2"/>
</dbReference>
<evidence type="ECO:0000256" key="4">
    <source>
        <dbReference type="ARBA" id="ARBA00023242"/>
    </source>
</evidence>
<dbReference type="SMART" id="SM00717">
    <property type="entry name" value="SANT"/>
    <property type="match status" value="4"/>
</dbReference>
<feature type="compositionally biased region" description="Basic residues" evidence="5">
    <location>
        <begin position="582"/>
        <end position="591"/>
    </location>
</feature>
<feature type="region of interest" description="Disordered" evidence="5">
    <location>
        <begin position="379"/>
        <end position="407"/>
    </location>
</feature>